<evidence type="ECO:0000313" key="3">
    <source>
        <dbReference type="Proteomes" id="UP000325212"/>
    </source>
</evidence>
<feature type="domain" description="NAD-dependent epimerase/dehydratase" evidence="1">
    <location>
        <begin position="3"/>
        <end position="212"/>
    </location>
</feature>
<dbReference type="InterPro" id="IPR001509">
    <property type="entry name" value="Epimerase_deHydtase"/>
</dbReference>
<organism evidence="2 3">
    <name type="scientific">Clostridium diolis</name>
    <dbReference type="NCBI Taxonomy" id="223919"/>
    <lineage>
        <taxon>Bacteria</taxon>
        <taxon>Bacillati</taxon>
        <taxon>Bacillota</taxon>
        <taxon>Clostridia</taxon>
        <taxon>Eubacteriales</taxon>
        <taxon>Clostridiaceae</taxon>
        <taxon>Clostridium</taxon>
    </lineage>
</organism>
<dbReference type="RefSeq" id="WP_039771265.1">
    <property type="nucleotide sequence ID" value="NZ_BJLA01000002.1"/>
</dbReference>
<accession>A0AAV3VZ30</accession>
<dbReference type="SUPFAM" id="SSF51735">
    <property type="entry name" value="NAD(P)-binding Rossmann-fold domains"/>
    <property type="match status" value="1"/>
</dbReference>
<dbReference type="PANTHER" id="PTHR43245">
    <property type="entry name" value="BIFUNCTIONAL POLYMYXIN RESISTANCE PROTEIN ARNA"/>
    <property type="match status" value="1"/>
</dbReference>
<evidence type="ECO:0000259" key="1">
    <source>
        <dbReference type="Pfam" id="PF01370"/>
    </source>
</evidence>
<gene>
    <name evidence="2" type="ORF">CDIOL_09570</name>
</gene>
<comment type="caution">
    <text evidence="2">The sequence shown here is derived from an EMBL/GenBank/DDBJ whole genome shotgun (WGS) entry which is preliminary data.</text>
</comment>
<protein>
    <recommendedName>
        <fullName evidence="1">NAD-dependent epimerase/dehydratase domain-containing protein</fullName>
    </recommendedName>
</protein>
<dbReference type="PANTHER" id="PTHR43245:SF13">
    <property type="entry name" value="UDP-D-APIOSE_UDP-D-XYLOSE SYNTHASE 2"/>
    <property type="match status" value="1"/>
</dbReference>
<dbReference type="InterPro" id="IPR050177">
    <property type="entry name" value="Lipid_A_modif_metabolic_enz"/>
</dbReference>
<name>A0AAV3VZ30_9CLOT</name>
<proteinExistence type="predicted"/>
<dbReference type="AlphaFoldDB" id="A0AAV3VZ30"/>
<evidence type="ECO:0000313" key="2">
    <source>
        <dbReference type="EMBL" id="GEA30034.1"/>
    </source>
</evidence>
<keyword evidence="3" id="KW-1185">Reference proteome</keyword>
<sequence length="370" mass="43987">MKILIIGGSGILSTDFTKKCLDENNDVYLVNRGKRKEFIDERANLIIADWRLESVDELKRKINLRKYDVVVDFLSFTVDQMKKTLSVIYKKFSQYIFISSATAYIKRNENEIISENTPVGNEKWDYAYNKSLCEKYLKDQDINYTIIRPYVTYGDSRIPFQIIPDGFNFTLIQRIIEDKPIVLLDGGSAICTLTHTIDFSEVLYKLLCNRNAYKEEFHITSTYTYTWREVYETLCEILRRKSKMFSISLEMVEKYIPEYYQILKGDKGSNMRFDNTKVMKAIEGYEFSISLSDGLRKSVNYFLENKKMQSIDYKWDGKIDYFIKKEIHYSTECIKGRNLYSNKVVFYYIMKYQPFRRVYELARKVKHIIK</sequence>
<dbReference type="EMBL" id="BJLA01000002">
    <property type="protein sequence ID" value="GEA30034.1"/>
    <property type="molecule type" value="Genomic_DNA"/>
</dbReference>
<dbReference type="InterPro" id="IPR036291">
    <property type="entry name" value="NAD(P)-bd_dom_sf"/>
</dbReference>
<dbReference type="Gene3D" id="3.40.50.720">
    <property type="entry name" value="NAD(P)-binding Rossmann-like Domain"/>
    <property type="match status" value="1"/>
</dbReference>
<dbReference type="Proteomes" id="UP000325212">
    <property type="component" value="Unassembled WGS sequence"/>
</dbReference>
<dbReference type="Pfam" id="PF01370">
    <property type="entry name" value="Epimerase"/>
    <property type="match status" value="1"/>
</dbReference>
<reference evidence="2 3" key="1">
    <citation type="submission" date="2019-06" db="EMBL/GenBank/DDBJ databases">
        <title>Draft genome sequence of Clostridium diolis DSM 15410.</title>
        <authorList>
            <person name="Kobayashi H."/>
            <person name="Tanizawa Y."/>
            <person name="Tohno M."/>
        </authorList>
    </citation>
    <scope>NUCLEOTIDE SEQUENCE [LARGE SCALE GENOMIC DNA]</scope>
    <source>
        <strain evidence="2 3">DSM 15410</strain>
    </source>
</reference>